<dbReference type="GO" id="GO:0008270">
    <property type="term" value="F:zinc ion binding"/>
    <property type="evidence" value="ECO:0007669"/>
    <property type="project" value="UniProtKB-KW"/>
</dbReference>
<dbReference type="Gene3D" id="4.10.1100.10">
    <property type="entry name" value="Transcription factor, SBP-box domain"/>
    <property type="match status" value="1"/>
</dbReference>
<dbReference type="Pfam" id="PF03110">
    <property type="entry name" value="SBP"/>
    <property type="match status" value="1"/>
</dbReference>
<dbReference type="GO" id="GO:0003677">
    <property type="term" value="F:DNA binding"/>
    <property type="evidence" value="ECO:0007669"/>
    <property type="project" value="InterPro"/>
</dbReference>
<dbReference type="Gramene" id="PAN04307">
    <property type="protein sequence ID" value="PAN04307"/>
    <property type="gene ID" value="PAHAL_1G056900"/>
</dbReference>
<proteinExistence type="predicted"/>
<dbReference type="InterPro" id="IPR036893">
    <property type="entry name" value="SBP_sf"/>
</dbReference>
<evidence type="ECO:0000256" key="3">
    <source>
        <dbReference type="ARBA" id="ARBA00022833"/>
    </source>
</evidence>
<dbReference type="InterPro" id="IPR044817">
    <property type="entry name" value="SBP-like"/>
</dbReference>
<gene>
    <name evidence="7" type="ORF">PAHAL_1G056900</name>
</gene>
<keyword evidence="2 4" id="KW-0863">Zinc-finger</keyword>
<evidence type="ECO:0000256" key="1">
    <source>
        <dbReference type="ARBA" id="ARBA00022723"/>
    </source>
</evidence>
<protein>
    <recommendedName>
        <fullName evidence="6">SBP-type domain-containing protein</fullName>
    </recommendedName>
</protein>
<dbReference type="SUPFAM" id="SSF103612">
    <property type="entry name" value="SBT domain"/>
    <property type="match status" value="1"/>
</dbReference>
<reference evidence="7" key="1">
    <citation type="submission" date="2018-04" db="EMBL/GenBank/DDBJ databases">
        <title>WGS assembly of Panicum hallii.</title>
        <authorList>
            <person name="Lovell J."/>
            <person name="Jenkins J."/>
            <person name="Lowry D."/>
            <person name="Mamidi S."/>
            <person name="Sreedasyam A."/>
            <person name="Weng X."/>
            <person name="Barry K."/>
            <person name="Bonette J."/>
            <person name="Campitelli B."/>
            <person name="Daum C."/>
            <person name="Gordon S."/>
            <person name="Gould B."/>
            <person name="Lipzen A."/>
            <person name="Macqueen A."/>
            <person name="Palacio-Mejia J."/>
            <person name="Plott C."/>
            <person name="Shakirov E."/>
            <person name="Shu S."/>
            <person name="Yoshinaga Y."/>
            <person name="Zane M."/>
            <person name="Rokhsar D."/>
            <person name="Grimwood J."/>
            <person name="Schmutz J."/>
            <person name="Juenger T."/>
        </authorList>
    </citation>
    <scope>NUCLEOTIDE SEQUENCE [LARGE SCALE GENOMIC DNA]</scope>
    <source>
        <strain evidence="7">FIL2</strain>
    </source>
</reference>
<organism evidence="7">
    <name type="scientific">Panicum hallii</name>
    <dbReference type="NCBI Taxonomy" id="206008"/>
    <lineage>
        <taxon>Eukaryota</taxon>
        <taxon>Viridiplantae</taxon>
        <taxon>Streptophyta</taxon>
        <taxon>Embryophyta</taxon>
        <taxon>Tracheophyta</taxon>
        <taxon>Spermatophyta</taxon>
        <taxon>Magnoliopsida</taxon>
        <taxon>Liliopsida</taxon>
        <taxon>Poales</taxon>
        <taxon>Poaceae</taxon>
        <taxon>PACMAD clade</taxon>
        <taxon>Panicoideae</taxon>
        <taxon>Panicodae</taxon>
        <taxon>Paniceae</taxon>
        <taxon>Panicinae</taxon>
        <taxon>Panicum</taxon>
        <taxon>Panicum sect. Panicum</taxon>
    </lineage>
</organism>
<dbReference type="EMBL" id="CM008046">
    <property type="protein sequence ID" value="PAN04307.1"/>
    <property type="molecule type" value="Genomic_DNA"/>
</dbReference>
<evidence type="ECO:0000256" key="5">
    <source>
        <dbReference type="SAM" id="MobiDB-lite"/>
    </source>
</evidence>
<evidence type="ECO:0000256" key="2">
    <source>
        <dbReference type="ARBA" id="ARBA00022771"/>
    </source>
</evidence>
<dbReference type="PANTHER" id="PTHR31251">
    <property type="entry name" value="SQUAMOSA PROMOTER-BINDING-LIKE PROTEIN 4"/>
    <property type="match status" value="1"/>
</dbReference>
<evidence type="ECO:0000259" key="6">
    <source>
        <dbReference type="PROSITE" id="PS51141"/>
    </source>
</evidence>
<keyword evidence="1" id="KW-0479">Metal-binding</keyword>
<dbReference type="GO" id="GO:0005634">
    <property type="term" value="C:nucleus"/>
    <property type="evidence" value="ECO:0007669"/>
    <property type="project" value="InterPro"/>
</dbReference>
<dbReference type="PROSITE" id="PS51141">
    <property type="entry name" value="ZF_SBP"/>
    <property type="match status" value="1"/>
</dbReference>
<name>A0A2S3GLW2_9POAL</name>
<feature type="region of interest" description="Disordered" evidence="5">
    <location>
        <begin position="314"/>
        <end position="344"/>
    </location>
</feature>
<keyword evidence="3" id="KW-0862">Zinc</keyword>
<evidence type="ECO:0000256" key="4">
    <source>
        <dbReference type="PROSITE-ProRule" id="PRU00470"/>
    </source>
</evidence>
<dbReference type="Proteomes" id="UP000243499">
    <property type="component" value="Chromosome 1"/>
</dbReference>
<sequence>MSLSLSTVVDQAFLTTHRDPHGFTQFPHAHIGARRPFPVLRSSLALHPAMKSSSRMMMNTNTMAAPTNDVDFSFGAMQAQPYAGFDAGAMAMPSVERPLLQHHQNHQLYDSFDLAAAGFPPFQEPGLLPPASLPLPPSMVMAMPSPLQLPLPGVLTPAEVYPFGGAGGAAAFLKREDGHHQLVDAGGGGTIGLNLGRRTYFSPADVLAVDRLLTRSRLGGGTGVGMGLGMGMLGLGLGAAHHHHQHQPPRCQAEGCKADLSAAKHYHRRHKVCEYHAKAAAVAAGGKQQRFCQQCSRFHVLAEFDDAKRSCRKRLTEHNRRRRKPAGAQGKDSPPPPPPKRAADTCVAASHSSDHHHKCASAMAAAKLTAISPNGSGVSCLDAMDNGHSSGGGAAPTALSLAALPPLHDEKDDGGGLDSMLMMRQVQGRDDDEHRRFLTSLVMQQQQQQDHQHDDGSGGHDGVGGGNILSCPSVSDHQNGGCNGFFEVDFI</sequence>
<feature type="region of interest" description="Disordered" evidence="5">
    <location>
        <begin position="442"/>
        <end position="474"/>
    </location>
</feature>
<evidence type="ECO:0000313" key="7">
    <source>
        <dbReference type="EMBL" id="PAN04307.1"/>
    </source>
</evidence>
<feature type="domain" description="SBP-type" evidence="6">
    <location>
        <begin position="248"/>
        <end position="325"/>
    </location>
</feature>
<dbReference type="AlphaFoldDB" id="A0A2S3GLW2"/>
<dbReference type="PANTHER" id="PTHR31251:SF169">
    <property type="entry name" value="SQUAMOSA PROMOTER-BINDING-LIKE PROTEIN 8"/>
    <property type="match status" value="1"/>
</dbReference>
<accession>A0A2S3GLW2</accession>
<dbReference type="InterPro" id="IPR004333">
    <property type="entry name" value="SBP_dom"/>
</dbReference>